<accession>A0A0R1UQH7</accession>
<dbReference type="InterPro" id="IPR004038">
    <property type="entry name" value="Ribosomal_eL8/eL30/eS12/Gad45"/>
</dbReference>
<evidence type="ECO:0000313" key="2">
    <source>
        <dbReference type="EMBL" id="KRL92075.1"/>
    </source>
</evidence>
<dbReference type="NCBIfam" id="NF005585">
    <property type="entry name" value="PRK07283.1"/>
    <property type="match status" value="1"/>
</dbReference>
<dbReference type="PATRIC" id="fig|1423742.4.peg.471"/>
<keyword evidence="3" id="KW-1185">Reference proteome</keyword>
<dbReference type="OrthoDB" id="9794863at2"/>
<feature type="domain" description="Ribosomal protein eL8/eL30/eS12/Gadd45" evidence="1">
    <location>
        <begin position="7"/>
        <end position="96"/>
    </location>
</feature>
<dbReference type="EMBL" id="AZGC01000064">
    <property type="protein sequence ID" value="KRL92075.1"/>
    <property type="molecule type" value="Genomic_DNA"/>
</dbReference>
<dbReference type="Gene3D" id="3.30.1330.30">
    <property type="match status" value="1"/>
</dbReference>
<evidence type="ECO:0000313" key="3">
    <source>
        <dbReference type="Proteomes" id="UP000051084"/>
    </source>
</evidence>
<dbReference type="AlphaFoldDB" id="A0A0R1UQH7"/>
<comment type="caution">
    <text evidence="2">The sequence shown here is derived from an EMBL/GenBank/DDBJ whole genome shotgun (WGS) entry which is preliminary data.</text>
</comment>
<sequence length="104" mass="11483">MINQTTKILQLLGLIRRAGQLVTGEGDVIKAMQQQQTRLVFLAADAGAATQKKFRDKANTYQVTLCEDFTRLELSQALGQSRSSVAITQAGFTKKLLQLLEQTN</sequence>
<dbReference type="Pfam" id="PF01248">
    <property type="entry name" value="Ribosomal_L7Ae"/>
    <property type="match status" value="1"/>
</dbReference>
<organism evidence="2 3">
    <name type="scientific">Limosilactobacillus equigenerosi DSM 18793 = JCM 14505</name>
    <dbReference type="NCBI Taxonomy" id="1423742"/>
    <lineage>
        <taxon>Bacteria</taxon>
        <taxon>Bacillati</taxon>
        <taxon>Bacillota</taxon>
        <taxon>Bacilli</taxon>
        <taxon>Lactobacillales</taxon>
        <taxon>Lactobacillaceae</taxon>
        <taxon>Limosilactobacillus</taxon>
    </lineage>
</organism>
<dbReference type="Proteomes" id="UP000051084">
    <property type="component" value="Unassembled WGS sequence"/>
</dbReference>
<proteinExistence type="predicted"/>
<name>A0A0R1UQH7_9LACO</name>
<protein>
    <recommendedName>
        <fullName evidence="1">Ribosomal protein eL8/eL30/eS12/Gadd45 domain-containing protein</fullName>
    </recommendedName>
</protein>
<gene>
    <name evidence="2" type="ORF">FC21_GL000452</name>
</gene>
<dbReference type="STRING" id="417373.GCA_001570685_01254"/>
<reference evidence="2 3" key="1">
    <citation type="journal article" date="2015" name="Genome Announc.">
        <title>Expanding the biotechnology potential of lactobacilli through comparative genomics of 213 strains and associated genera.</title>
        <authorList>
            <person name="Sun Z."/>
            <person name="Harris H.M."/>
            <person name="McCann A."/>
            <person name="Guo C."/>
            <person name="Argimon S."/>
            <person name="Zhang W."/>
            <person name="Yang X."/>
            <person name="Jeffery I.B."/>
            <person name="Cooney J.C."/>
            <person name="Kagawa T.F."/>
            <person name="Liu W."/>
            <person name="Song Y."/>
            <person name="Salvetti E."/>
            <person name="Wrobel A."/>
            <person name="Rasinkangas P."/>
            <person name="Parkhill J."/>
            <person name="Rea M.C."/>
            <person name="O'Sullivan O."/>
            <person name="Ritari J."/>
            <person name="Douillard F.P."/>
            <person name="Paul Ross R."/>
            <person name="Yang R."/>
            <person name="Briner A.E."/>
            <person name="Felis G.E."/>
            <person name="de Vos W.M."/>
            <person name="Barrangou R."/>
            <person name="Klaenhammer T.R."/>
            <person name="Caufield P.W."/>
            <person name="Cui Y."/>
            <person name="Zhang H."/>
            <person name="O'Toole P.W."/>
        </authorList>
    </citation>
    <scope>NUCLEOTIDE SEQUENCE [LARGE SCALE GENOMIC DNA]</scope>
    <source>
        <strain evidence="2 3">DSM 18793</strain>
    </source>
</reference>
<dbReference type="SUPFAM" id="SSF55315">
    <property type="entry name" value="L30e-like"/>
    <property type="match status" value="1"/>
</dbReference>
<evidence type="ECO:0000259" key="1">
    <source>
        <dbReference type="Pfam" id="PF01248"/>
    </source>
</evidence>
<dbReference type="InterPro" id="IPR029064">
    <property type="entry name" value="Ribosomal_eL30-like_sf"/>
</dbReference>
<dbReference type="RefSeq" id="WP_056995851.1">
    <property type="nucleotide sequence ID" value="NZ_AZGC01000064.1"/>
</dbReference>